<organism evidence="3 4">
    <name type="scientific">Micromonospora globispora</name>
    <dbReference type="NCBI Taxonomy" id="1450148"/>
    <lineage>
        <taxon>Bacteria</taxon>
        <taxon>Bacillati</taxon>
        <taxon>Actinomycetota</taxon>
        <taxon>Actinomycetes</taxon>
        <taxon>Micromonosporales</taxon>
        <taxon>Micromonosporaceae</taxon>
        <taxon>Micromonospora</taxon>
    </lineage>
</organism>
<gene>
    <name evidence="3" type="ORF">DLJ46_02625</name>
</gene>
<keyword evidence="4" id="KW-1185">Reference proteome</keyword>
<keyword evidence="1" id="KW-0812">Transmembrane</keyword>
<comment type="caution">
    <text evidence="3">The sequence shown here is derived from an EMBL/GenBank/DDBJ whole genome shotgun (WGS) entry which is preliminary data.</text>
</comment>
<dbReference type="InterPro" id="IPR025889">
    <property type="entry name" value="GSP17M-like_dom"/>
</dbReference>
<evidence type="ECO:0000259" key="2">
    <source>
        <dbReference type="Pfam" id="PF11181"/>
    </source>
</evidence>
<dbReference type="EMBL" id="QGSV01000061">
    <property type="protein sequence ID" value="PWU52658.1"/>
    <property type="molecule type" value="Genomic_DNA"/>
</dbReference>
<keyword evidence="1" id="KW-1133">Transmembrane helix</keyword>
<feature type="domain" description="General stress protein 17M-like" evidence="2">
    <location>
        <begin position="21"/>
        <end position="87"/>
    </location>
</feature>
<sequence length="160" mass="16927">MTRLAGRGELPARPPVEQVSLGSYPTYAEAQQVVDCLADHHFAVGTTQIIGSDLRLVEQITGRLTWPRALLSGAASGAWFGVFVGLLLGVLGTIGFVRATTLGLVWGVLFGMAFTAAGYALTGGRRDFTSRSATVPSRFEVLVAVGYSERARTVLEGAAR</sequence>
<accession>A0A317KG18</accession>
<dbReference type="AlphaFoldDB" id="A0A317KG18"/>
<feature type="transmembrane region" description="Helical" evidence="1">
    <location>
        <begin position="103"/>
        <end position="122"/>
    </location>
</feature>
<dbReference type="OrthoDB" id="3381462at2"/>
<dbReference type="Pfam" id="PF11181">
    <property type="entry name" value="YflT"/>
    <property type="match status" value="1"/>
</dbReference>
<dbReference type="RefSeq" id="WP_109943054.1">
    <property type="nucleotide sequence ID" value="NZ_QGGF01000550.1"/>
</dbReference>
<reference evidence="4" key="1">
    <citation type="submission" date="2018-05" db="EMBL/GenBank/DDBJ databases">
        <title>Micromonospora globispora sp. nov. and Micromonospora rugosa sp. nov., isolated from marine sediment.</title>
        <authorList>
            <person name="Carro L."/>
            <person name="Aysel V."/>
            <person name="Cetin D."/>
            <person name="Igual J.M."/>
            <person name="Klenk H.-P."/>
            <person name="Trujillo M.E."/>
            <person name="Sahin N."/>
        </authorList>
    </citation>
    <scope>NUCLEOTIDE SEQUENCE [LARGE SCALE GENOMIC DNA]</scope>
    <source>
        <strain evidence="4">S2904</strain>
    </source>
</reference>
<name>A0A317KG18_9ACTN</name>
<evidence type="ECO:0000256" key="1">
    <source>
        <dbReference type="SAM" id="Phobius"/>
    </source>
</evidence>
<protein>
    <recommendedName>
        <fullName evidence="2">General stress protein 17M-like domain-containing protein</fullName>
    </recommendedName>
</protein>
<dbReference type="Proteomes" id="UP000245683">
    <property type="component" value="Unassembled WGS sequence"/>
</dbReference>
<proteinExistence type="predicted"/>
<evidence type="ECO:0000313" key="3">
    <source>
        <dbReference type="EMBL" id="PWU52658.1"/>
    </source>
</evidence>
<evidence type="ECO:0000313" key="4">
    <source>
        <dbReference type="Proteomes" id="UP000245683"/>
    </source>
</evidence>
<feature type="transmembrane region" description="Helical" evidence="1">
    <location>
        <begin position="69"/>
        <end position="97"/>
    </location>
</feature>
<keyword evidence="1" id="KW-0472">Membrane</keyword>